<comment type="caution">
    <text evidence="1">The sequence shown here is derived from an EMBL/GenBank/DDBJ whole genome shotgun (WGS) entry which is preliminary data.</text>
</comment>
<dbReference type="EMBL" id="JAVFWL010000001">
    <property type="protein sequence ID" value="KAK6727215.1"/>
    <property type="molecule type" value="Genomic_DNA"/>
</dbReference>
<evidence type="ECO:0000313" key="1">
    <source>
        <dbReference type="EMBL" id="KAK6727215.1"/>
    </source>
</evidence>
<sequence length="102" mass="11284">MENIDEKNDRLVEHLHDCTKNAEGFKAIKKRLSLETLELILQRGAARAAGNQELASDLARLCRKATNQDLKKKGAEVKAKKTSAMSVEISPVVRLGRRLSGT</sequence>
<organism evidence="1 2">
    <name type="scientific">Necator americanus</name>
    <name type="common">Human hookworm</name>
    <dbReference type="NCBI Taxonomy" id="51031"/>
    <lineage>
        <taxon>Eukaryota</taxon>
        <taxon>Metazoa</taxon>
        <taxon>Ecdysozoa</taxon>
        <taxon>Nematoda</taxon>
        <taxon>Chromadorea</taxon>
        <taxon>Rhabditida</taxon>
        <taxon>Rhabditina</taxon>
        <taxon>Rhabditomorpha</taxon>
        <taxon>Strongyloidea</taxon>
        <taxon>Ancylostomatidae</taxon>
        <taxon>Bunostominae</taxon>
        <taxon>Necator</taxon>
    </lineage>
</organism>
<dbReference type="Proteomes" id="UP001303046">
    <property type="component" value="Unassembled WGS sequence"/>
</dbReference>
<gene>
    <name evidence="1" type="primary">Necator_chrI.g1244</name>
    <name evidence="1" type="ORF">RB195_005118</name>
</gene>
<proteinExistence type="predicted"/>
<name>A0ABR1BPQ2_NECAM</name>
<reference evidence="1 2" key="1">
    <citation type="submission" date="2023-08" db="EMBL/GenBank/DDBJ databases">
        <title>A Necator americanus chromosomal reference genome.</title>
        <authorList>
            <person name="Ilik V."/>
            <person name="Petrzelkova K.J."/>
            <person name="Pardy F."/>
            <person name="Fuh T."/>
            <person name="Niatou-Singa F.S."/>
            <person name="Gouil Q."/>
            <person name="Baker L."/>
            <person name="Ritchie M.E."/>
            <person name="Jex A.R."/>
            <person name="Gazzola D."/>
            <person name="Li H."/>
            <person name="Toshio Fujiwara R."/>
            <person name="Zhan B."/>
            <person name="Aroian R.V."/>
            <person name="Pafco B."/>
            <person name="Schwarz E.M."/>
        </authorList>
    </citation>
    <scope>NUCLEOTIDE SEQUENCE [LARGE SCALE GENOMIC DNA]</scope>
    <source>
        <strain evidence="1 2">Aroian</strain>
        <tissue evidence="1">Whole animal</tissue>
    </source>
</reference>
<protein>
    <submittedName>
        <fullName evidence="1">Uncharacterized protein</fullName>
    </submittedName>
</protein>
<evidence type="ECO:0000313" key="2">
    <source>
        <dbReference type="Proteomes" id="UP001303046"/>
    </source>
</evidence>
<keyword evidence="2" id="KW-1185">Reference proteome</keyword>
<accession>A0ABR1BPQ2</accession>